<proteinExistence type="predicted"/>
<accession>A0A7J7JKS2</accession>
<name>A0A7J7JKS2_BUGNE</name>
<dbReference type="AlphaFoldDB" id="A0A7J7JKS2"/>
<gene>
    <name evidence="1" type="ORF">EB796_015012</name>
</gene>
<sequence>MGNCFGPLDSSHSANNYRFTGQPSGYGRAVAPPAQNQYPSNDYELVIRISRKLEVLLKTRYGAEGEGLGQLRRSVQDQLPGNVNGMIKDIVRIRNCLCHEENVEALTPQDRNKIKQLSNNILQLLNNS</sequence>
<keyword evidence="2" id="KW-1185">Reference proteome</keyword>
<dbReference type="EMBL" id="VXIV02002226">
    <property type="protein sequence ID" value="KAF6026677.1"/>
    <property type="molecule type" value="Genomic_DNA"/>
</dbReference>
<evidence type="ECO:0000313" key="2">
    <source>
        <dbReference type="Proteomes" id="UP000593567"/>
    </source>
</evidence>
<organism evidence="1 2">
    <name type="scientific">Bugula neritina</name>
    <name type="common">Brown bryozoan</name>
    <name type="synonym">Sertularia neritina</name>
    <dbReference type="NCBI Taxonomy" id="10212"/>
    <lineage>
        <taxon>Eukaryota</taxon>
        <taxon>Metazoa</taxon>
        <taxon>Spiralia</taxon>
        <taxon>Lophotrochozoa</taxon>
        <taxon>Bryozoa</taxon>
        <taxon>Gymnolaemata</taxon>
        <taxon>Cheilostomatida</taxon>
        <taxon>Flustrina</taxon>
        <taxon>Buguloidea</taxon>
        <taxon>Bugulidae</taxon>
        <taxon>Bugula</taxon>
    </lineage>
</organism>
<dbReference type="Proteomes" id="UP000593567">
    <property type="component" value="Unassembled WGS sequence"/>
</dbReference>
<evidence type="ECO:0000313" key="1">
    <source>
        <dbReference type="EMBL" id="KAF6026677.1"/>
    </source>
</evidence>
<reference evidence="1" key="1">
    <citation type="submission" date="2020-06" db="EMBL/GenBank/DDBJ databases">
        <title>Draft genome of Bugula neritina, a colonial animal packing powerful symbionts and potential medicines.</title>
        <authorList>
            <person name="Rayko M."/>
        </authorList>
    </citation>
    <scope>NUCLEOTIDE SEQUENCE [LARGE SCALE GENOMIC DNA]</scope>
    <source>
        <strain evidence="1">Kwan_BN1</strain>
    </source>
</reference>
<comment type="caution">
    <text evidence="1">The sequence shown here is derived from an EMBL/GenBank/DDBJ whole genome shotgun (WGS) entry which is preliminary data.</text>
</comment>
<protein>
    <submittedName>
        <fullName evidence="1">Uncharacterized protein</fullName>
    </submittedName>
</protein>